<reference evidence="1 2" key="1">
    <citation type="submission" date="2020-05" db="EMBL/GenBank/DDBJ databases">
        <authorList>
            <person name="Ruan W."/>
            <person name="Jeon C.O."/>
            <person name="Chun B.H."/>
        </authorList>
    </citation>
    <scope>NUCLEOTIDE SEQUENCE [LARGE SCALE GENOMIC DNA]</scope>
    <source>
        <strain evidence="1 2">TBZ9</strain>
    </source>
</reference>
<gene>
    <name evidence="1" type="ORF">HLB35_06380</name>
</gene>
<evidence type="ECO:0000313" key="1">
    <source>
        <dbReference type="EMBL" id="NOG31494.1"/>
    </source>
</evidence>
<organism evidence="1 2">
    <name type="scientific">Vreelandella azerica</name>
    <dbReference type="NCBI Taxonomy" id="2732867"/>
    <lineage>
        <taxon>Bacteria</taxon>
        <taxon>Pseudomonadati</taxon>
        <taxon>Pseudomonadota</taxon>
        <taxon>Gammaproteobacteria</taxon>
        <taxon>Oceanospirillales</taxon>
        <taxon>Halomonadaceae</taxon>
        <taxon>Vreelandella</taxon>
    </lineage>
</organism>
<dbReference type="InterPro" id="IPR013784">
    <property type="entry name" value="Carb-bd-like_fold"/>
</dbReference>
<dbReference type="AlphaFoldDB" id="A0A7Y3TWT7"/>
<accession>A0A7Y3TWT7</accession>
<name>A0A7Y3TWT7_9GAMM</name>
<sequence length="824" mass="90893">MAVIAWRDGKQCTGSHPGPPVLGALIVRGDEIAAIMPLIGDDEVWISEDDLLLVPGISLDQSSRELITPLGRTPLARLTQAKGPQGYIALSALKTYLGLRGSWNPQTVALEVSPPWPVSMNNTGSAGDLPEPDFRSPSYSLNGLRYDYRISGADGANGEIGQEHEVTLKGRFKRGPWRASAYRTSAGREGLSELFWLNDQDNYRSLFGIQSVQYGSVLPVTEFTGLQLQYANFALPDISSLSNASLQPSFGPDQRIIEGVGPLGGTAELRLDGRPIVRSRIDFEGRYRLEVPTEVGRFGSLEVWIYEFDPSGEPIRREDVNYLSNSQLLNQGQWTVQGGGGASGNVFDTQSDGSGGAIFTNARYGITNRLTLEGTTLRDQQGRQYFGTGASFFPFDGLQGHLGLYQNESGNTAGNLSLQGQWGRHQLQGYWNERKHGFVDDQRRVSGQLDASRQFTLGSTRLGWLARRRVNDTEEASFALPYFHSSPTASLRLSSKPNFNGDYRSEVHYRPSRPWHFQYLNEASDDTVRVDYNVSQAWQVYVSRQWRETQTRDEAGFGWFSPQREGLYVQGALIDEQDGFGYRVNLRHRLLPGLYANLNVTQRALPELPGFEQVENSDTLVFLELSADFGVSGGRLYPARALSGSQNLRGSLYGTVRLPDGSLAPLDNLRLLLDEQPRRAGGAPGRFAMDNITPGTYKVRLDPSSLPIEYSPKGGAYWVEVEQGATTALNFDVAIEYGVAGQVSLSGGQDAQAIQVELASTQSDFYRSAWTNQFGYYRIDGVPPGDYTLTPVGLDSPSRHVKVDNDFVFGQGLILTAPLQETLR</sequence>
<dbReference type="SUPFAM" id="SSF49452">
    <property type="entry name" value="Starch-binding domain-like"/>
    <property type="match status" value="1"/>
</dbReference>
<dbReference type="Proteomes" id="UP000588806">
    <property type="component" value="Unassembled WGS sequence"/>
</dbReference>
<dbReference type="GO" id="GO:0030246">
    <property type="term" value="F:carbohydrate binding"/>
    <property type="evidence" value="ECO:0007669"/>
    <property type="project" value="InterPro"/>
</dbReference>
<proteinExistence type="predicted"/>
<dbReference type="RefSeq" id="WP_171701943.1">
    <property type="nucleotide sequence ID" value="NZ_JABFHI010000002.1"/>
</dbReference>
<reference evidence="1 2" key="2">
    <citation type="submission" date="2020-06" db="EMBL/GenBank/DDBJ databases">
        <title>Halomonas songnenensis sp. nov., a moderately halophilic bacterium isolated from saline and alkaline soils.</title>
        <authorList>
            <person name="Jiang J."/>
            <person name="Pan Y."/>
        </authorList>
    </citation>
    <scope>NUCLEOTIDE SEQUENCE [LARGE SCALE GENOMIC DNA]</scope>
    <source>
        <strain evidence="1 2">TBZ9</strain>
    </source>
</reference>
<keyword evidence="2" id="KW-1185">Reference proteome</keyword>
<evidence type="ECO:0000313" key="2">
    <source>
        <dbReference type="Proteomes" id="UP000588806"/>
    </source>
</evidence>
<protein>
    <submittedName>
        <fullName evidence="1">Uncharacterized protein</fullName>
    </submittedName>
</protein>
<comment type="caution">
    <text evidence="1">The sequence shown here is derived from an EMBL/GenBank/DDBJ whole genome shotgun (WGS) entry which is preliminary data.</text>
</comment>
<dbReference type="EMBL" id="JABFHI010000002">
    <property type="protein sequence ID" value="NOG31494.1"/>
    <property type="molecule type" value="Genomic_DNA"/>
</dbReference>